<reference evidence="2" key="1">
    <citation type="submission" date="2021-01" db="EMBL/GenBank/DDBJ databases">
        <authorList>
            <person name="Corre E."/>
            <person name="Pelletier E."/>
            <person name="Niang G."/>
            <person name="Scheremetjew M."/>
            <person name="Finn R."/>
            <person name="Kale V."/>
            <person name="Holt S."/>
            <person name="Cochrane G."/>
            <person name="Meng A."/>
            <person name="Brown T."/>
            <person name="Cohen L."/>
        </authorList>
    </citation>
    <scope>NUCLEOTIDE SEQUENCE</scope>
    <source>
        <strain evidence="2">CCMP1413</strain>
    </source>
</reference>
<proteinExistence type="predicted"/>
<dbReference type="SUPFAM" id="SSF53335">
    <property type="entry name" value="S-adenosyl-L-methionine-dependent methyltransferases"/>
    <property type="match status" value="1"/>
</dbReference>
<dbReference type="Pfam" id="PF13649">
    <property type="entry name" value="Methyltransf_25"/>
    <property type="match status" value="1"/>
</dbReference>
<protein>
    <recommendedName>
        <fullName evidence="1">Methyltransferase domain-containing protein</fullName>
    </recommendedName>
</protein>
<sequence>MAAHALATAAGGCLAVAAAGWLCKGWVYDAFVLHMTGRWYEVALAEVPEGGSVIDVGIGTGAALLLHANELKRRKLRVYGLDYDAAYVRRARRLAAAEGLEGSVQVHCASLYDAAAVRGAVEANGGEAYDVCYFSGSFSLLPDLQEALAVARRLVKPGGKVVITQTFQRPHWTGPIFAAIKPRMQWLTTIDFGPLIYESEVRAVLDAAPGLAVERNAIIPGSVDAPWQAARMVVLRPTDGDAPGR</sequence>
<organism evidence="2">
    <name type="scientific">Prasinoderma coloniale</name>
    <dbReference type="NCBI Taxonomy" id="156133"/>
    <lineage>
        <taxon>Eukaryota</taxon>
        <taxon>Viridiplantae</taxon>
        <taxon>Prasinodermophyta</taxon>
        <taxon>Prasinodermophyceae</taxon>
        <taxon>Prasinodermales</taxon>
        <taxon>Prasinodermaceae</taxon>
        <taxon>Prasinoderma</taxon>
    </lineage>
</organism>
<dbReference type="AlphaFoldDB" id="A0A7R9Y4D3"/>
<evidence type="ECO:0000313" key="2">
    <source>
        <dbReference type="EMBL" id="CAD8244496.1"/>
    </source>
</evidence>
<name>A0A7R9Y4D3_9VIRI</name>
<dbReference type="InterPro" id="IPR029063">
    <property type="entry name" value="SAM-dependent_MTases_sf"/>
</dbReference>
<dbReference type="CDD" id="cd02440">
    <property type="entry name" value="AdoMet_MTases"/>
    <property type="match status" value="1"/>
</dbReference>
<dbReference type="InterPro" id="IPR041698">
    <property type="entry name" value="Methyltransf_25"/>
</dbReference>
<dbReference type="EMBL" id="HBDZ01011361">
    <property type="protein sequence ID" value="CAD8244496.1"/>
    <property type="molecule type" value="Transcribed_RNA"/>
</dbReference>
<gene>
    <name evidence="2" type="ORF">PCOL08062_LOCUS8663</name>
</gene>
<dbReference type="Gene3D" id="3.40.50.150">
    <property type="entry name" value="Vaccinia Virus protein VP39"/>
    <property type="match status" value="1"/>
</dbReference>
<feature type="domain" description="Methyltransferase" evidence="1">
    <location>
        <begin position="53"/>
        <end position="159"/>
    </location>
</feature>
<accession>A0A7R9Y4D3</accession>
<evidence type="ECO:0000259" key="1">
    <source>
        <dbReference type="Pfam" id="PF13649"/>
    </source>
</evidence>